<name>A0AAV0HD80_9ROSI</name>
<dbReference type="GO" id="GO:0009639">
    <property type="term" value="P:response to red or far red light"/>
    <property type="evidence" value="ECO:0007669"/>
    <property type="project" value="InterPro"/>
</dbReference>
<dbReference type="AlphaFoldDB" id="A0AAV0HD80"/>
<comment type="caution">
    <text evidence="2">The sequence shown here is derived from an EMBL/GenBank/DDBJ whole genome shotgun (WGS) entry which is preliminary data.</text>
</comment>
<keyword evidence="3" id="KW-1185">Reference proteome</keyword>
<evidence type="ECO:0000259" key="1">
    <source>
        <dbReference type="Pfam" id="PF24994"/>
    </source>
</evidence>
<dbReference type="EMBL" id="CAMGYJ010000002">
    <property type="protein sequence ID" value="CAI0383266.1"/>
    <property type="molecule type" value="Genomic_DNA"/>
</dbReference>
<evidence type="ECO:0000313" key="3">
    <source>
        <dbReference type="Proteomes" id="UP001154282"/>
    </source>
</evidence>
<evidence type="ECO:0000313" key="2">
    <source>
        <dbReference type="EMBL" id="CAI0383266.1"/>
    </source>
</evidence>
<proteinExistence type="predicted"/>
<dbReference type="Pfam" id="PF24994">
    <property type="entry name" value="GIL1_IRKI_C"/>
    <property type="match status" value="1"/>
</dbReference>
<dbReference type="Proteomes" id="UP001154282">
    <property type="component" value="Unassembled WGS sequence"/>
</dbReference>
<dbReference type="InterPro" id="IPR056813">
    <property type="entry name" value="GIL1_IRKI_C"/>
</dbReference>
<organism evidence="2 3">
    <name type="scientific">Linum tenue</name>
    <dbReference type="NCBI Taxonomy" id="586396"/>
    <lineage>
        <taxon>Eukaryota</taxon>
        <taxon>Viridiplantae</taxon>
        <taxon>Streptophyta</taxon>
        <taxon>Embryophyta</taxon>
        <taxon>Tracheophyta</taxon>
        <taxon>Spermatophyta</taxon>
        <taxon>Magnoliopsida</taxon>
        <taxon>eudicotyledons</taxon>
        <taxon>Gunneridae</taxon>
        <taxon>Pentapetalae</taxon>
        <taxon>rosids</taxon>
        <taxon>fabids</taxon>
        <taxon>Malpighiales</taxon>
        <taxon>Linaceae</taxon>
        <taxon>Linum</taxon>
    </lineage>
</organism>
<accession>A0AAV0HD80</accession>
<gene>
    <name evidence="2" type="ORF">LITE_LOCUS3931</name>
</gene>
<reference evidence="2" key="1">
    <citation type="submission" date="2022-08" db="EMBL/GenBank/DDBJ databases">
        <authorList>
            <person name="Gutierrez-Valencia J."/>
        </authorList>
    </citation>
    <scope>NUCLEOTIDE SEQUENCE</scope>
</reference>
<sequence>MELLRSNPTSEFSRFCEKKYQELIHPAMESSLFCNLDQKASSVWTLHKLAFSFDPIVEIFQVERGVDFSMVFMEDVTRKFTLPAKARAKVGFTVFPGFKVGRTVIQSQVYLNGLKCTE</sequence>
<dbReference type="GO" id="GO:0009959">
    <property type="term" value="P:negative gravitropism"/>
    <property type="evidence" value="ECO:0007669"/>
    <property type="project" value="InterPro"/>
</dbReference>
<feature type="domain" description="GIL1/IRKI C-terminal" evidence="1">
    <location>
        <begin position="59"/>
        <end position="110"/>
    </location>
</feature>
<protein>
    <recommendedName>
        <fullName evidence="1">GIL1/IRKI C-terminal domain-containing protein</fullName>
    </recommendedName>
</protein>
<dbReference type="InterPro" id="IPR040225">
    <property type="entry name" value="GIL1-like"/>
</dbReference>
<dbReference type="PANTHER" id="PTHR31161">
    <property type="entry name" value="PROTEIN GRAVITROPIC IN THE LIGHT 1"/>
    <property type="match status" value="1"/>
</dbReference>